<dbReference type="RefSeq" id="WP_350343634.1">
    <property type="nucleotide sequence ID" value="NZ_CP158367.1"/>
</dbReference>
<dbReference type="SUPFAM" id="SSF50156">
    <property type="entry name" value="PDZ domain-like"/>
    <property type="match status" value="1"/>
</dbReference>
<sequence length="383" mass="41500">MEHFEYYYKPKRTGWIILIVVAIIAGLLGGIMGAYFASPQATPHDSNGEESQGTIPEPTKPEHDFSWEPYEYQKTPIVEAVQRVSPSVVGISTFVSRRDIFQGTDELVQRGVGSGAIVDESGYIITNHHVIEDADTIMVTLDTGEELEAEVVGSDPGTDISVLKVDKNGLPTVTFADSDKLMAGETTIAIGNPTGLDLQQSVAVGVVSATDRALEVYDWVFSLVQTDAAINPGNSGGPLLNAAGEVIGINSVKISDAEGLGFAIPSNTVRNVTNEIIENGQVRRPIVGIAINEISHIHARQYDLPVEYGLYVVEVAADSPADQAGIQENDIITEVNGEKITTLRDFRRSISAQEVGEEVELTLYRGEDQHTIEVTLEEYQTEE</sequence>
<dbReference type="PRINTS" id="PR00834">
    <property type="entry name" value="PROTEASES2C"/>
</dbReference>
<keyword evidence="2" id="KW-0378">Hydrolase</keyword>
<dbReference type="AlphaFoldDB" id="A0AAU7VLG9"/>
<dbReference type="InterPro" id="IPR001940">
    <property type="entry name" value="Peptidase_S1C"/>
</dbReference>
<evidence type="ECO:0000313" key="6">
    <source>
        <dbReference type="EMBL" id="XBX74885.1"/>
    </source>
</evidence>
<organism evidence="6">
    <name type="scientific">Proteinivorax tanatarense</name>
    <dbReference type="NCBI Taxonomy" id="1260629"/>
    <lineage>
        <taxon>Bacteria</taxon>
        <taxon>Bacillati</taxon>
        <taxon>Bacillota</taxon>
        <taxon>Clostridia</taxon>
        <taxon>Eubacteriales</taxon>
        <taxon>Proteinivoracaceae</taxon>
        <taxon>Proteinivorax</taxon>
    </lineage>
</organism>
<dbReference type="Pfam" id="PF13365">
    <property type="entry name" value="Trypsin_2"/>
    <property type="match status" value="1"/>
</dbReference>
<dbReference type="SMART" id="SM00228">
    <property type="entry name" value="PDZ"/>
    <property type="match status" value="1"/>
</dbReference>
<keyword evidence="4" id="KW-0472">Membrane</keyword>
<accession>A0AAU7VLG9</accession>
<keyword evidence="4" id="KW-0812">Transmembrane</keyword>
<feature type="domain" description="PDZ" evidence="5">
    <location>
        <begin position="271"/>
        <end position="367"/>
    </location>
</feature>
<evidence type="ECO:0000259" key="5">
    <source>
        <dbReference type="PROSITE" id="PS50106"/>
    </source>
</evidence>
<evidence type="ECO:0000256" key="1">
    <source>
        <dbReference type="ARBA" id="ARBA00022670"/>
    </source>
</evidence>
<dbReference type="PANTHER" id="PTHR43343:SF3">
    <property type="entry name" value="PROTEASE DO-LIKE 8, CHLOROPLASTIC"/>
    <property type="match status" value="1"/>
</dbReference>
<dbReference type="Gene3D" id="2.40.10.120">
    <property type="match status" value="1"/>
</dbReference>
<reference evidence="6" key="2">
    <citation type="submission" date="2024-06" db="EMBL/GenBank/DDBJ databases">
        <authorList>
            <person name="Petrova K.O."/>
            <person name="Toshchakov S.V."/>
            <person name="Boltjanskaja Y.V."/>
            <person name="Kevbrin V."/>
        </authorList>
    </citation>
    <scope>NUCLEOTIDE SEQUENCE</scope>
    <source>
        <strain evidence="6">Z-910T</strain>
    </source>
</reference>
<evidence type="ECO:0000256" key="2">
    <source>
        <dbReference type="ARBA" id="ARBA00022801"/>
    </source>
</evidence>
<gene>
    <name evidence="6" type="ORF">PRVXT_002946</name>
</gene>
<feature type="region of interest" description="Disordered" evidence="3">
    <location>
        <begin position="41"/>
        <end position="64"/>
    </location>
</feature>
<dbReference type="Pfam" id="PF13180">
    <property type="entry name" value="PDZ_2"/>
    <property type="match status" value="1"/>
</dbReference>
<dbReference type="GO" id="GO:0006508">
    <property type="term" value="P:proteolysis"/>
    <property type="evidence" value="ECO:0007669"/>
    <property type="project" value="UniProtKB-KW"/>
</dbReference>
<evidence type="ECO:0000256" key="4">
    <source>
        <dbReference type="SAM" id="Phobius"/>
    </source>
</evidence>
<dbReference type="InterPro" id="IPR001478">
    <property type="entry name" value="PDZ"/>
</dbReference>
<reference evidence="6" key="1">
    <citation type="journal article" date="2013" name="Extremophiles">
        <title>Proteinivorax tanatarense gen. nov., sp. nov., an anaerobic, haloalkaliphilic, proteolytic bacterium isolated from a decaying algal bloom, and proposal of Proteinivoraceae fam. nov.</title>
        <authorList>
            <person name="Kevbrin V."/>
            <person name="Boltyanskaya Y."/>
            <person name="Zhilina T."/>
            <person name="Kolganova T."/>
            <person name="Lavrentjeva E."/>
            <person name="Kuznetsov B."/>
        </authorList>
    </citation>
    <scope>NUCLEOTIDE SEQUENCE</scope>
    <source>
        <strain evidence="6">Z-910T</strain>
    </source>
</reference>
<feature type="compositionally biased region" description="Polar residues" evidence="3">
    <location>
        <begin position="41"/>
        <end position="54"/>
    </location>
</feature>
<proteinExistence type="predicted"/>
<dbReference type="EMBL" id="CP158367">
    <property type="protein sequence ID" value="XBX74885.1"/>
    <property type="molecule type" value="Genomic_DNA"/>
</dbReference>
<evidence type="ECO:0000256" key="3">
    <source>
        <dbReference type="SAM" id="MobiDB-lite"/>
    </source>
</evidence>
<dbReference type="SUPFAM" id="SSF50494">
    <property type="entry name" value="Trypsin-like serine proteases"/>
    <property type="match status" value="1"/>
</dbReference>
<dbReference type="InterPro" id="IPR036034">
    <property type="entry name" value="PDZ_sf"/>
</dbReference>
<dbReference type="InterPro" id="IPR051201">
    <property type="entry name" value="Chloro_Bact_Ser_Proteases"/>
</dbReference>
<dbReference type="Gene3D" id="2.30.42.10">
    <property type="match status" value="1"/>
</dbReference>
<dbReference type="PROSITE" id="PS50106">
    <property type="entry name" value="PDZ"/>
    <property type="match status" value="1"/>
</dbReference>
<keyword evidence="4" id="KW-1133">Transmembrane helix</keyword>
<name>A0AAU7VLG9_9FIRM</name>
<dbReference type="PANTHER" id="PTHR43343">
    <property type="entry name" value="PEPTIDASE S12"/>
    <property type="match status" value="1"/>
</dbReference>
<feature type="transmembrane region" description="Helical" evidence="4">
    <location>
        <begin position="15"/>
        <end position="37"/>
    </location>
</feature>
<keyword evidence="1" id="KW-0645">Protease</keyword>
<dbReference type="GO" id="GO:0004252">
    <property type="term" value="F:serine-type endopeptidase activity"/>
    <property type="evidence" value="ECO:0007669"/>
    <property type="project" value="InterPro"/>
</dbReference>
<dbReference type="InterPro" id="IPR009003">
    <property type="entry name" value="Peptidase_S1_PA"/>
</dbReference>
<protein>
    <submittedName>
        <fullName evidence="6">Trypsin-like peptidase domain-containing protein</fullName>
    </submittedName>
</protein>